<dbReference type="Pfam" id="PF07394">
    <property type="entry name" value="DUF1501"/>
    <property type="match status" value="1"/>
</dbReference>
<dbReference type="PANTHER" id="PTHR43737">
    <property type="entry name" value="BLL7424 PROTEIN"/>
    <property type="match status" value="1"/>
</dbReference>
<reference evidence="1 2" key="1">
    <citation type="submission" date="2018-02" db="EMBL/GenBank/DDBJ databases">
        <title>Comparative genomes isolates from brazilian mangrove.</title>
        <authorList>
            <person name="Araujo J.E."/>
            <person name="Taketani R.G."/>
            <person name="Silva M.C.P."/>
            <person name="Loureco M.V."/>
            <person name="Andreote F.D."/>
        </authorList>
    </citation>
    <scope>NUCLEOTIDE SEQUENCE [LARGE SCALE GENOMIC DNA]</scope>
    <source>
        <strain evidence="1 2">Hex-1 MGV</strain>
    </source>
</reference>
<dbReference type="EMBL" id="PUHY01000004">
    <property type="protein sequence ID" value="PQO39538.1"/>
    <property type="molecule type" value="Genomic_DNA"/>
</dbReference>
<protein>
    <submittedName>
        <fullName evidence="1">DUF1501 domain-containing protein</fullName>
    </submittedName>
</protein>
<organism evidence="1 2">
    <name type="scientific">Blastopirellula marina</name>
    <dbReference type="NCBI Taxonomy" id="124"/>
    <lineage>
        <taxon>Bacteria</taxon>
        <taxon>Pseudomonadati</taxon>
        <taxon>Planctomycetota</taxon>
        <taxon>Planctomycetia</taxon>
        <taxon>Pirellulales</taxon>
        <taxon>Pirellulaceae</taxon>
        <taxon>Blastopirellula</taxon>
    </lineage>
</organism>
<dbReference type="PANTHER" id="PTHR43737:SF1">
    <property type="entry name" value="DUF1501 DOMAIN-CONTAINING PROTEIN"/>
    <property type="match status" value="1"/>
</dbReference>
<dbReference type="Proteomes" id="UP000238322">
    <property type="component" value="Unassembled WGS sequence"/>
</dbReference>
<accession>A0A2S8G516</accession>
<name>A0A2S8G516_9BACT</name>
<sequence>MVNPMTRSTNSASRRAFLVASASGFAGLHFGMPQLTSAAEPPYTQAAAMKEQGGGKAKSVILFFLCGGASHVDTWDMKPQAPAEYRGPFRPASTAAPGLQLCEHLPQLAKQAQHLAVIRSVCGTVNTNDHHAGYYYNLTGHVPDTTFKTEGNDRRPYADDWPFMGSVVASRRGDRGGLPNAMTLPHKPSKAPYTRPGQFAARLGVEFDPLYVQGSLEEPLKFQVPSLVLAGDVSADQLRSRQQLLEKLDVARGQFENSPIERTWKQHQERTLNLLLSSQTSQVFDVASEPESIRTRYGTGINAMSLLLARRMVEAEVPFITVFWKENEALKSKCKSAGGWDTHGNNFNCLQNYLLPEFDQAFSALIEDLSQRNLLDQTLLVVNSEMGRTPKIGDPRSGGVGGAGRDHWTHCQSVLMAGGGIQGGHAFGSSDRLGEHPAEHPLTPADIAKTVYYAAGVDNLQAHDGQGRPYNLLEEGHAIKELF</sequence>
<gene>
    <name evidence="1" type="ORF">C5Y83_01985</name>
</gene>
<dbReference type="InterPro" id="IPR006311">
    <property type="entry name" value="TAT_signal"/>
</dbReference>
<dbReference type="SUPFAM" id="SSF53649">
    <property type="entry name" value="Alkaline phosphatase-like"/>
    <property type="match status" value="1"/>
</dbReference>
<proteinExistence type="predicted"/>
<dbReference type="PROSITE" id="PS51318">
    <property type="entry name" value="TAT"/>
    <property type="match status" value="1"/>
</dbReference>
<dbReference type="OrthoDB" id="127333at2"/>
<comment type="caution">
    <text evidence="1">The sequence shown here is derived from an EMBL/GenBank/DDBJ whole genome shotgun (WGS) entry which is preliminary data.</text>
</comment>
<evidence type="ECO:0000313" key="2">
    <source>
        <dbReference type="Proteomes" id="UP000238322"/>
    </source>
</evidence>
<dbReference type="AlphaFoldDB" id="A0A2S8G516"/>
<dbReference type="InterPro" id="IPR017850">
    <property type="entry name" value="Alkaline_phosphatase_core_sf"/>
</dbReference>
<evidence type="ECO:0000313" key="1">
    <source>
        <dbReference type="EMBL" id="PQO39538.1"/>
    </source>
</evidence>
<dbReference type="InterPro" id="IPR010869">
    <property type="entry name" value="DUF1501"/>
</dbReference>